<dbReference type="Pfam" id="PF07508">
    <property type="entry name" value="Recombinase"/>
    <property type="match status" value="1"/>
</dbReference>
<dbReference type="EMBL" id="WMIM01000004">
    <property type="protein sequence ID" value="MTF90135.1"/>
    <property type="molecule type" value="Genomic_DNA"/>
</dbReference>
<dbReference type="InterPro" id="IPR036162">
    <property type="entry name" value="Resolvase-like_N_sf"/>
</dbReference>
<dbReference type="InterPro" id="IPR025827">
    <property type="entry name" value="Zn_ribbon_recom_dom"/>
</dbReference>
<evidence type="ECO:0000313" key="5">
    <source>
        <dbReference type="EMBL" id="MTF90135.1"/>
    </source>
</evidence>
<protein>
    <recommendedName>
        <fullName evidence="6">Recombinase family protein</fullName>
    </recommendedName>
</protein>
<name>A0A6G2BPH3_KLEPN</name>
<dbReference type="PANTHER" id="PTHR30461">
    <property type="entry name" value="DNA-INVERTASE FROM LAMBDOID PROPHAGE"/>
    <property type="match status" value="1"/>
</dbReference>
<evidence type="ECO:0008006" key="6">
    <source>
        <dbReference type="Google" id="ProtNLM"/>
    </source>
</evidence>
<dbReference type="SMART" id="SM00857">
    <property type="entry name" value="Resolvase"/>
    <property type="match status" value="1"/>
</dbReference>
<accession>A0A6G2BPH3</accession>
<proteinExistence type="predicted"/>
<dbReference type="AlphaFoldDB" id="A0A6G2BPH3"/>
<dbReference type="InterPro" id="IPR038109">
    <property type="entry name" value="DNA_bind_recomb_sf"/>
</dbReference>
<dbReference type="GO" id="GO:0003677">
    <property type="term" value="F:DNA binding"/>
    <property type="evidence" value="ECO:0007669"/>
    <property type="project" value="UniProtKB-KW"/>
</dbReference>
<gene>
    <name evidence="5" type="ORF">GJD85_07960</name>
</gene>
<keyword evidence="1" id="KW-0238">DNA-binding</keyword>
<dbReference type="InterPro" id="IPR011109">
    <property type="entry name" value="DNA_bind_recombinase_dom"/>
</dbReference>
<reference evidence="5" key="1">
    <citation type="journal article" date="2019" name="PLoS ONE">
        <title>Whole genome sequencing snapshot of multi-drug resistant Klebsiella pneumoniae strains from hospitals and receiving wastewater treatment plants in Southern Romania.</title>
        <authorList>
            <person name="Paraschiv S."/>
            <person name="Surleac M."/>
            <person name="Czobor Barbu I."/>
            <person name="Popa L.I."/>
            <person name="Gheorghe I."/>
            <person name="Otelea D."/>
            <person name="Chifiriuc M.C."/>
        </authorList>
    </citation>
    <scope>NUCLEOTIDE SEQUENCE</scope>
    <source>
        <strain evidence="5">RADAR41</strain>
    </source>
</reference>
<dbReference type="SUPFAM" id="SSF53041">
    <property type="entry name" value="Resolvase-like"/>
    <property type="match status" value="1"/>
</dbReference>
<comment type="caution">
    <text evidence="5">The sequence shown here is derived from an EMBL/GenBank/DDBJ whole genome shotgun (WGS) entry which is preliminary data.</text>
</comment>
<dbReference type="PROSITE" id="PS51736">
    <property type="entry name" value="RECOMBINASES_3"/>
    <property type="match status" value="1"/>
</dbReference>
<keyword evidence="2" id="KW-0233">DNA recombination</keyword>
<organism evidence="5">
    <name type="scientific">Klebsiella pneumoniae</name>
    <dbReference type="NCBI Taxonomy" id="573"/>
    <lineage>
        <taxon>Bacteria</taxon>
        <taxon>Pseudomonadati</taxon>
        <taxon>Pseudomonadota</taxon>
        <taxon>Gammaproteobacteria</taxon>
        <taxon>Enterobacterales</taxon>
        <taxon>Enterobacteriaceae</taxon>
        <taxon>Klebsiella/Raoultella group</taxon>
        <taxon>Klebsiella</taxon>
        <taxon>Klebsiella pneumoniae complex</taxon>
    </lineage>
</organism>
<dbReference type="PANTHER" id="PTHR30461:SF2">
    <property type="entry name" value="SERINE RECOMBINASE PINE-RELATED"/>
    <property type="match status" value="1"/>
</dbReference>
<evidence type="ECO:0000259" key="3">
    <source>
        <dbReference type="PROSITE" id="PS51736"/>
    </source>
</evidence>
<sequence length="615" mass="71077">MLIQTKISRSPMKKVFVYHRVSSDQQLDGSGIARQAELLEGYLERTGICTDMDDPAPVVLSDQGVSAFKGLNISEGELGAWMEQVRNGMWDSSILVVESIDRFSRQNPFDVMGYINALMTHNVAIHDVMANIVISRSNSKDLPFVMMNAQRAYDESKYKSDRIRKGWAKKREQAFNKGTIVTNKRPQWIEVEKDKYVLNEKSAVVKEIFALYQTGMGCPTIAKQLQRKEGKQYKFNRPWTGELVHKILTNRRVTGKIFISEIIRNHDDIENPVTQKKYDMDVYPVVINEEEFELVQELLKSRRPNAGRVTVKKDGQEEVLIKSNLFSGIARCTECGGPMYHNVVRAKRTPKKGDPKIEEYRYIRCLNERDGLCENKAMTYETVERFVVEHLLGIDLSTVMKEQEFNPEIEVLRIQIDQVKDQITNYENGIERRKSAGKPITFDMREDLDDAKFELEQLLARQASLATVQVDVPVLQDINVTELYDVNNVDIRTRYENELNKIVSNIRLKRNGTSYTIDISYKQNELKRHVLFVENKKKEQTLISEVIIEDVDGGKFYYTPSFMIRLEDGEISFQQTNKDLSIVDYSLLLNYVDAVDRNDTVGVWMRNQFNFLTSN</sequence>
<dbReference type="Pfam" id="PF00239">
    <property type="entry name" value="Resolvase"/>
    <property type="match status" value="1"/>
</dbReference>
<dbReference type="CDD" id="cd00338">
    <property type="entry name" value="Ser_Recombinase"/>
    <property type="match status" value="1"/>
</dbReference>
<dbReference type="InterPro" id="IPR050639">
    <property type="entry name" value="SSR_resolvase"/>
</dbReference>
<dbReference type="GO" id="GO:0000150">
    <property type="term" value="F:DNA strand exchange activity"/>
    <property type="evidence" value="ECO:0007669"/>
    <property type="project" value="InterPro"/>
</dbReference>
<evidence type="ECO:0000256" key="1">
    <source>
        <dbReference type="ARBA" id="ARBA00023125"/>
    </source>
</evidence>
<dbReference type="Pfam" id="PF13408">
    <property type="entry name" value="Zn_ribbon_recom"/>
    <property type="match status" value="1"/>
</dbReference>
<dbReference type="Gene3D" id="3.40.50.1390">
    <property type="entry name" value="Resolvase, N-terminal catalytic domain"/>
    <property type="match status" value="1"/>
</dbReference>
<feature type="domain" description="Recombinase" evidence="4">
    <location>
        <begin position="176"/>
        <end position="305"/>
    </location>
</feature>
<dbReference type="InterPro" id="IPR006119">
    <property type="entry name" value="Resolv_N"/>
</dbReference>
<evidence type="ECO:0000259" key="4">
    <source>
        <dbReference type="PROSITE" id="PS51737"/>
    </source>
</evidence>
<dbReference type="Gene3D" id="3.90.1750.20">
    <property type="entry name" value="Putative Large Serine Recombinase, Chain B, Domain 2"/>
    <property type="match status" value="1"/>
</dbReference>
<feature type="domain" description="Resolvase/invertase-type recombinase catalytic" evidence="3">
    <location>
        <begin position="14"/>
        <end position="174"/>
    </location>
</feature>
<dbReference type="PROSITE" id="PS51737">
    <property type="entry name" value="RECOMBINASE_DNA_BIND"/>
    <property type="match status" value="1"/>
</dbReference>
<evidence type="ECO:0000256" key="2">
    <source>
        <dbReference type="ARBA" id="ARBA00023172"/>
    </source>
</evidence>